<dbReference type="GO" id="GO:0004175">
    <property type="term" value="F:endopeptidase activity"/>
    <property type="evidence" value="ECO:0007669"/>
    <property type="project" value="UniProtKB-ARBA"/>
</dbReference>
<gene>
    <name evidence="3" type="ORF">B6N60_02788</name>
</gene>
<dbReference type="EMBL" id="CP021056">
    <property type="protein sequence ID" value="QXE24085.1"/>
    <property type="molecule type" value="Genomic_DNA"/>
</dbReference>
<dbReference type="AlphaFoldDB" id="A0A975T8K4"/>
<feature type="transmembrane region" description="Helical" evidence="1">
    <location>
        <begin position="161"/>
        <end position="181"/>
    </location>
</feature>
<organism evidence="3 4">
    <name type="scientific">Richelia sinica FACHB-800</name>
    <dbReference type="NCBI Taxonomy" id="1357546"/>
    <lineage>
        <taxon>Bacteria</taxon>
        <taxon>Bacillati</taxon>
        <taxon>Cyanobacteriota</taxon>
        <taxon>Cyanophyceae</taxon>
        <taxon>Nostocales</taxon>
        <taxon>Nostocaceae</taxon>
        <taxon>Richelia</taxon>
    </lineage>
</organism>
<feature type="transmembrane region" description="Helical" evidence="1">
    <location>
        <begin position="221"/>
        <end position="240"/>
    </location>
</feature>
<dbReference type="RefSeq" id="WP_190605055.1">
    <property type="nucleotide sequence ID" value="NZ_CP021056.1"/>
</dbReference>
<feature type="transmembrane region" description="Helical" evidence="1">
    <location>
        <begin position="252"/>
        <end position="271"/>
    </location>
</feature>
<dbReference type="KEGG" id="rsin:B6N60_02788"/>
<keyword evidence="1" id="KW-0472">Membrane</keyword>
<reference evidence="3" key="1">
    <citation type="submission" date="2017-04" db="EMBL/GenBank/DDBJ databases">
        <title>Genome deletions in a multicellular cyanobacterial endosymbiont for morphological adaptation in marine diatoms.</title>
        <authorList>
            <person name="Wang Y."/>
            <person name="Gao H."/>
            <person name="Li R."/>
            <person name="Xu X."/>
        </authorList>
    </citation>
    <scope>NUCLEOTIDE SEQUENCE</scope>
    <source>
        <strain evidence="3">FACHB 800</strain>
    </source>
</reference>
<feature type="transmembrane region" description="Helical" evidence="1">
    <location>
        <begin position="93"/>
        <end position="119"/>
    </location>
</feature>
<dbReference type="Proteomes" id="UP000683511">
    <property type="component" value="Chromosome"/>
</dbReference>
<keyword evidence="1" id="KW-0812">Transmembrane</keyword>
<sequence>MANTVLVYIQGSAVLLVVAFFLFWLVLWLPFAGILAIALRWQPNQPLAPSQKIPLIVSLYLLAPLIFWGIQWLGLGSFTSYGWVNQVSILQSLLLGLLAGVIGILLVFGCQLQLGWCNLETEKISLIKSHILPISLVALFVGGIEELIFRGFLLTTLDKDYPLWVAAVLSSMIFAVLHLIWEQKETLPQLPGLWLMGMVLVIARLVDGNHLGIAWGLHTGWVWAIATIDTVGLISYTGKVSEIWTGKYQKPLAGITGIICVVGTGIALWGLSSVML</sequence>
<feature type="domain" description="CAAX prenyl protease 2/Lysostaphin resistance protein A-like" evidence="2">
    <location>
        <begin position="131"/>
        <end position="223"/>
    </location>
</feature>
<evidence type="ECO:0000313" key="3">
    <source>
        <dbReference type="EMBL" id="QXE24085.1"/>
    </source>
</evidence>
<dbReference type="GO" id="GO:0080120">
    <property type="term" value="P:CAAX-box protein maturation"/>
    <property type="evidence" value="ECO:0007669"/>
    <property type="project" value="UniProtKB-ARBA"/>
</dbReference>
<dbReference type="Pfam" id="PF02517">
    <property type="entry name" value="Rce1-like"/>
    <property type="match status" value="1"/>
</dbReference>
<accession>A0A975T8K4</accession>
<keyword evidence="1" id="KW-1133">Transmembrane helix</keyword>
<feature type="transmembrane region" description="Helical" evidence="1">
    <location>
        <begin position="12"/>
        <end position="41"/>
    </location>
</feature>
<dbReference type="InterPro" id="IPR003675">
    <property type="entry name" value="Rce1/LyrA-like_dom"/>
</dbReference>
<feature type="transmembrane region" description="Helical" evidence="1">
    <location>
        <begin position="53"/>
        <end position="73"/>
    </location>
</feature>
<proteinExistence type="predicted"/>
<feature type="transmembrane region" description="Helical" evidence="1">
    <location>
        <begin position="193"/>
        <end position="215"/>
    </location>
</feature>
<name>A0A975T8K4_9NOST</name>
<evidence type="ECO:0000259" key="2">
    <source>
        <dbReference type="Pfam" id="PF02517"/>
    </source>
</evidence>
<keyword evidence="4" id="KW-1185">Reference proteome</keyword>
<dbReference type="PANTHER" id="PTHR39430">
    <property type="entry name" value="MEMBRANE-ASSOCIATED PROTEASE-RELATED"/>
    <property type="match status" value="1"/>
</dbReference>
<evidence type="ECO:0000313" key="4">
    <source>
        <dbReference type="Proteomes" id="UP000683511"/>
    </source>
</evidence>
<evidence type="ECO:0000256" key="1">
    <source>
        <dbReference type="SAM" id="Phobius"/>
    </source>
</evidence>
<protein>
    <submittedName>
        <fullName evidence="3">Abortive infection protein</fullName>
    </submittedName>
</protein>
<feature type="transmembrane region" description="Helical" evidence="1">
    <location>
        <begin position="131"/>
        <end position="149"/>
    </location>
</feature>
<dbReference type="PANTHER" id="PTHR39430:SF1">
    <property type="entry name" value="PROTEASE"/>
    <property type="match status" value="1"/>
</dbReference>